<keyword evidence="2" id="KW-1133">Transmembrane helix</keyword>
<accession>A0ABR1JVT1</accession>
<feature type="compositionally biased region" description="Low complexity" evidence="1">
    <location>
        <begin position="301"/>
        <end position="315"/>
    </location>
</feature>
<evidence type="ECO:0000256" key="1">
    <source>
        <dbReference type="SAM" id="MobiDB-lite"/>
    </source>
</evidence>
<keyword evidence="5" id="KW-1185">Reference proteome</keyword>
<protein>
    <submittedName>
        <fullName evidence="4">Uncharacterized protein</fullName>
    </submittedName>
</protein>
<feature type="compositionally biased region" description="Basic and acidic residues" evidence="1">
    <location>
        <begin position="416"/>
        <end position="436"/>
    </location>
</feature>
<dbReference type="PANTHER" id="PTHR16861">
    <property type="entry name" value="GLYCOPROTEIN 38"/>
    <property type="match status" value="1"/>
</dbReference>
<feature type="region of interest" description="Disordered" evidence="1">
    <location>
        <begin position="163"/>
        <end position="199"/>
    </location>
</feature>
<dbReference type="Proteomes" id="UP001498398">
    <property type="component" value="Unassembled WGS sequence"/>
</dbReference>
<feature type="compositionally biased region" description="Polar residues" evidence="1">
    <location>
        <begin position="437"/>
        <end position="482"/>
    </location>
</feature>
<organism evidence="4 5">
    <name type="scientific">Marasmiellus scandens</name>
    <dbReference type="NCBI Taxonomy" id="2682957"/>
    <lineage>
        <taxon>Eukaryota</taxon>
        <taxon>Fungi</taxon>
        <taxon>Dikarya</taxon>
        <taxon>Basidiomycota</taxon>
        <taxon>Agaricomycotina</taxon>
        <taxon>Agaricomycetes</taxon>
        <taxon>Agaricomycetidae</taxon>
        <taxon>Agaricales</taxon>
        <taxon>Marasmiineae</taxon>
        <taxon>Omphalotaceae</taxon>
        <taxon>Marasmiellus</taxon>
    </lineage>
</organism>
<feature type="region of interest" description="Disordered" evidence="1">
    <location>
        <begin position="290"/>
        <end position="317"/>
    </location>
</feature>
<reference evidence="4 5" key="1">
    <citation type="submission" date="2024-01" db="EMBL/GenBank/DDBJ databases">
        <title>A draft genome for the cacao thread blight pathogen Marasmiellus scandens.</title>
        <authorList>
            <person name="Baruah I.K."/>
            <person name="Leung J."/>
            <person name="Bukari Y."/>
            <person name="Amoako-Attah I."/>
            <person name="Meinhardt L.W."/>
            <person name="Bailey B.A."/>
            <person name="Cohen S.P."/>
        </authorList>
    </citation>
    <scope>NUCLEOTIDE SEQUENCE [LARGE SCALE GENOMIC DNA]</scope>
    <source>
        <strain evidence="4 5">GH-19</strain>
    </source>
</reference>
<dbReference type="Gene3D" id="1.20.5.510">
    <property type="entry name" value="Single helix bin"/>
    <property type="match status" value="1"/>
</dbReference>
<feature type="transmembrane region" description="Helical" evidence="2">
    <location>
        <begin position="202"/>
        <end position="225"/>
    </location>
</feature>
<proteinExistence type="predicted"/>
<name>A0ABR1JVT1_9AGAR</name>
<dbReference type="EMBL" id="JBANRG010000003">
    <property type="protein sequence ID" value="KAK7468280.1"/>
    <property type="molecule type" value="Genomic_DNA"/>
</dbReference>
<evidence type="ECO:0000256" key="3">
    <source>
        <dbReference type="SAM" id="SignalP"/>
    </source>
</evidence>
<feature type="region of interest" description="Disordered" evidence="1">
    <location>
        <begin position="359"/>
        <end position="493"/>
    </location>
</feature>
<keyword evidence="3" id="KW-0732">Signal</keyword>
<feature type="chain" id="PRO_5047207134" evidence="3">
    <location>
        <begin position="22"/>
        <end position="493"/>
    </location>
</feature>
<evidence type="ECO:0000313" key="5">
    <source>
        <dbReference type="Proteomes" id="UP001498398"/>
    </source>
</evidence>
<sequence>MSFPAVLSLLVLYVTNIGAVALEPRAGPQSEATCDAGFDWANNRGGLSPCLLAAMTIAPCSQTGAWNIPKLTIGNHYNGPNSTTNTDCYCSWAAYNLLNACTACQNLDDSITTWPSFSAQCGPHLSNTTYFPSGMALSSNASLPFYATINPTSWLNQKFDVDQAKSEASSGQPDVNPSATNANSPSGSPTQSSSSNSKPTGAIAGGVVGGVVGLVIVGLVAFWCVRRRRRPTSEDGVAIVRPAHGRSVSDLTQSTYPQTSPSPYAPIPSPPISFGIQTHESGPATVSRFGSIYTTAPHGNSPSRAMSPAPSMDPSLRMSVTSQNQSIFQPMAMNLSPNAEDIVRPFVVAEPTVVTAPQENLGRKGGFSSQFDQPNSPPVVRTDDSETDPSGPRINPPAYTPYPAASEATTPSEEVAADRRERNGHGHRPTRDEKGSFDTNSPWTSTGSRVITTATPPRSGPSTTQMTTAASPRHVVNTTASVISGPDDEPDIA</sequence>
<evidence type="ECO:0000256" key="2">
    <source>
        <dbReference type="SAM" id="Phobius"/>
    </source>
</evidence>
<feature type="compositionally biased region" description="Low complexity" evidence="1">
    <location>
        <begin position="183"/>
        <end position="199"/>
    </location>
</feature>
<keyword evidence="2" id="KW-0472">Membrane</keyword>
<dbReference type="PANTHER" id="PTHR16861:SF7">
    <property type="entry name" value="MEMBRANE ANCHOR OPY2 N-TERMINAL DOMAIN-CONTAINING PROTEIN"/>
    <property type="match status" value="1"/>
</dbReference>
<gene>
    <name evidence="4" type="ORF">VKT23_002790</name>
</gene>
<evidence type="ECO:0000313" key="4">
    <source>
        <dbReference type="EMBL" id="KAK7468280.1"/>
    </source>
</evidence>
<keyword evidence="2" id="KW-0812">Transmembrane</keyword>
<feature type="compositionally biased region" description="Polar residues" evidence="1">
    <location>
        <begin position="166"/>
        <end position="182"/>
    </location>
</feature>
<comment type="caution">
    <text evidence="4">The sequence shown here is derived from an EMBL/GenBank/DDBJ whole genome shotgun (WGS) entry which is preliminary data.</text>
</comment>
<feature type="signal peptide" evidence="3">
    <location>
        <begin position="1"/>
        <end position="21"/>
    </location>
</feature>